<protein>
    <submittedName>
        <fullName evidence="1">Uncharacterized protein</fullName>
    </submittedName>
</protein>
<proteinExistence type="predicted"/>
<dbReference type="Proteomes" id="UP000187455">
    <property type="component" value="Unassembled WGS sequence"/>
</dbReference>
<evidence type="ECO:0000313" key="1">
    <source>
        <dbReference type="EMBL" id="OLY84045.1"/>
    </source>
</evidence>
<organism evidence="1 2">
    <name type="scientific">Smittium mucronatum</name>
    <dbReference type="NCBI Taxonomy" id="133383"/>
    <lineage>
        <taxon>Eukaryota</taxon>
        <taxon>Fungi</taxon>
        <taxon>Fungi incertae sedis</taxon>
        <taxon>Zoopagomycota</taxon>
        <taxon>Kickxellomycotina</taxon>
        <taxon>Harpellomycetes</taxon>
        <taxon>Harpellales</taxon>
        <taxon>Legeriomycetaceae</taxon>
        <taxon>Smittium</taxon>
    </lineage>
</organism>
<name>A0A1R0H4H0_9FUNG</name>
<gene>
    <name evidence="1" type="ORF">AYI68_g1796</name>
</gene>
<comment type="caution">
    <text evidence="1">The sequence shown here is derived from an EMBL/GenBank/DDBJ whole genome shotgun (WGS) entry which is preliminary data.</text>
</comment>
<dbReference type="AlphaFoldDB" id="A0A1R0H4H0"/>
<reference evidence="1 2" key="1">
    <citation type="journal article" date="2016" name="Mol. Biol. Evol.">
        <title>Genome-Wide Survey of Gut Fungi (Harpellales) Reveals the First Horizontally Transferred Ubiquitin Gene from a Mosquito Host.</title>
        <authorList>
            <person name="Wang Y."/>
            <person name="White M.M."/>
            <person name="Kvist S."/>
            <person name="Moncalvo J.M."/>
        </authorList>
    </citation>
    <scope>NUCLEOTIDE SEQUENCE [LARGE SCALE GENOMIC DNA]</scope>
    <source>
        <strain evidence="1 2">ALG-7-W6</strain>
    </source>
</reference>
<accession>A0A1R0H4H0</accession>
<evidence type="ECO:0000313" key="2">
    <source>
        <dbReference type="Proteomes" id="UP000187455"/>
    </source>
</evidence>
<keyword evidence="2" id="KW-1185">Reference proteome</keyword>
<dbReference type="EMBL" id="LSSL01000642">
    <property type="protein sequence ID" value="OLY84045.1"/>
    <property type="molecule type" value="Genomic_DNA"/>
</dbReference>
<sequence length="71" mass="8702">MIRNLPVKWFLHLYSASTCVQRSRETLERKFQFFKWSLQKIRFWIARSVRITVDVRETVLNQDWYLVPKAA</sequence>